<dbReference type="AlphaFoldDB" id="A0A165XYY5"/>
<accession>A0A165XYY5</accession>
<dbReference type="EMBL" id="KV428303">
    <property type="protein sequence ID" value="KZT32700.1"/>
    <property type="molecule type" value="Genomic_DNA"/>
</dbReference>
<keyword evidence="2" id="KW-0472">Membrane</keyword>
<keyword evidence="2" id="KW-1133">Transmembrane helix</keyword>
<gene>
    <name evidence="4" type="ORF">SISSUDRAFT_519651</name>
</gene>
<keyword evidence="2" id="KW-0812">Transmembrane</keyword>
<reference evidence="4 5" key="1">
    <citation type="journal article" date="2016" name="Mol. Biol. Evol.">
        <title>Comparative Genomics of Early-Diverging Mushroom-Forming Fungi Provides Insights into the Origins of Lignocellulose Decay Capabilities.</title>
        <authorList>
            <person name="Nagy L.G."/>
            <person name="Riley R."/>
            <person name="Tritt A."/>
            <person name="Adam C."/>
            <person name="Daum C."/>
            <person name="Floudas D."/>
            <person name="Sun H."/>
            <person name="Yadav J.S."/>
            <person name="Pangilinan J."/>
            <person name="Larsson K.H."/>
            <person name="Matsuura K."/>
            <person name="Barry K."/>
            <person name="Labutti K."/>
            <person name="Kuo R."/>
            <person name="Ohm R.A."/>
            <person name="Bhattacharya S.S."/>
            <person name="Shirouzu T."/>
            <person name="Yoshinaga Y."/>
            <person name="Martin F.M."/>
            <person name="Grigoriev I.V."/>
            <person name="Hibbett D.S."/>
        </authorList>
    </citation>
    <scope>NUCLEOTIDE SEQUENCE [LARGE SCALE GENOMIC DNA]</scope>
    <source>
        <strain evidence="4 5">HHB10207 ss-3</strain>
    </source>
</reference>
<evidence type="ECO:0000256" key="2">
    <source>
        <dbReference type="SAM" id="Phobius"/>
    </source>
</evidence>
<organism evidence="4 5">
    <name type="scientific">Sistotremastrum suecicum HHB10207 ss-3</name>
    <dbReference type="NCBI Taxonomy" id="1314776"/>
    <lineage>
        <taxon>Eukaryota</taxon>
        <taxon>Fungi</taxon>
        <taxon>Dikarya</taxon>
        <taxon>Basidiomycota</taxon>
        <taxon>Agaricomycotina</taxon>
        <taxon>Agaricomycetes</taxon>
        <taxon>Sistotremastrales</taxon>
        <taxon>Sistotremastraceae</taxon>
        <taxon>Sistotremastrum</taxon>
    </lineage>
</organism>
<keyword evidence="5" id="KW-1185">Reference proteome</keyword>
<evidence type="ECO:0000259" key="3">
    <source>
        <dbReference type="Pfam" id="PF20153"/>
    </source>
</evidence>
<feature type="transmembrane region" description="Helical" evidence="2">
    <location>
        <begin position="134"/>
        <end position="156"/>
    </location>
</feature>
<feature type="compositionally biased region" description="Low complexity" evidence="1">
    <location>
        <begin position="571"/>
        <end position="582"/>
    </location>
</feature>
<protein>
    <recommendedName>
        <fullName evidence="3">DUF6535 domain-containing protein</fullName>
    </recommendedName>
</protein>
<evidence type="ECO:0000313" key="4">
    <source>
        <dbReference type="EMBL" id="KZT32700.1"/>
    </source>
</evidence>
<dbReference type="Proteomes" id="UP000076798">
    <property type="component" value="Unassembled WGS sequence"/>
</dbReference>
<feature type="region of interest" description="Disordered" evidence="1">
    <location>
        <begin position="26"/>
        <end position="49"/>
    </location>
</feature>
<dbReference type="InterPro" id="IPR045338">
    <property type="entry name" value="DUF6535"/>
</dbReference>
<feature type="transmembrane region" description="Helical" evidence="2">
    <location>
        <begin position="176"/>
        <end position="195"/>
    </location>
</feature>
<name>A0A165XYY5_9AGAM</name>
<dbReference type="STRING" id="1314776.A0A165XYY5"/>
<sequence>MERLDGRFIGVYCYLLGCIDSLSRPRGSGPKPSIKQHTEPEQLEFAPSSTSSEVRPECLCVVLSIPDHGCEYTRLSLLSRLMMISASQMCNAVLCVLGRQWVGKLLSRPNGKTHRERTMRHEARKKLAYDWMKPLVAILYWSLLLSIGLFIAGLLYQLRNLSTSFDQGAPILETTWGLGILLAALIVGTIMATTIHGIRFDSSPFEGILSKFVVNILQRFKERWMWIKTWRVSVDWESDQDLFRTYMELIAEVNDPKLLDRVAPSFSYVAWVGYGDGSIELLERVYDRLMASDTSTRVRETVTAQMSRFAEYCREQSGWVGDELGKNDLPEFLFRRYSFPSDFPAWATIVSFQENNRDLRDIGALPAEECVAQLLCTYDQNRQLGDRFEIFDKAVIHCDPLVYRGHEDDVMRILSHVDRLSVARSFMRAPDLHLWSWGYFLPLLVRDYRSEILLHVNEFLQDPPSHVSHQNVSYILNALLSPDFPLPLDIDFSPIIASVSQYPRRDVWTRISSSLVLYLAECEVSQLPDPDIAFVFLRHCIDLQSFLDKNDNTRSRVQRILNTHFLPNITPLPLSRSPSTSPNSAQPAHLAPSSEDLNDSQPHGSFRRRRSSASVIQIG</sequence>
<dbReference type="Pfam" id="PF20153">
    <property type="entry name" value="DUF6535"/>
    <property type="match status" value="1"/>
</dbReference>
<feature type="region of interest" description="Disordered" evidence="1">
    <location>
        <begin position="571"/>
        <end position="619"/>
    </location>
</feature>
<evidence type="ECO:0000256" key="1">
    <source>
        <dbReference type="SAM" id="MobiDB-lite"/>
    </source>
</evidence>
<proteinExistence type="predicted"/>
<evidence type="ECO:0000313" key="5">
    <source>
        <dbReference type="Proteomes" id="UP000076798"/>
    </source>
</evidence>
<feature type="domain" description="DUF6535" evidence="3">
    <location>
        <begin position="88"/>
        <end position="159"/>
    </location>
</feature>